<dbReference type="NCBIfam" id="TIGR03021">
    <property type="entry name" value="pilP_fam"/>
    <property type="match status" value="1"/>
</dbReference>
<organism evidence="2 3">
    <name type="scientific">Rhodanobacter denitrificans</name>
    <dbReference type="NCBI Taxonomy" id="666685"/>
    <lineage>
        <taxon>Bacteria</taxon>
        <taxon>Pseudomonadati</taxon>
        <taxon>Pseudomonadota</taxon>
        <taxon>Gammaproteobacteria</taxon>
        <taxon>Lysobacterales</taxon>
        <taxon>Rhodanobacteraceae</taxon>
        <taxon>Rhodanobacter</taxon>
    </lineage>
</organism>
<evidence type="ECO:0000313" key="3">
    <source>
        <dbReference type="Proteomes" id="UP000011859"/>
    </source>
</evidence>
<feature type="signal peptide" evidence="1">
    <location>
        <begin position="1"/>
        <end position="17"/>
    </location>
</feature>
<proteinExistence type="predicted"/>
<gene>
    <name evidence="2" type="ORF">R2APBS1_2010</name>
</gene>
<dbReference type="HOGENOM" id="CLU_1863610_0_0_6"/>
<keyword evidence="1" id="KW-0732">Signal</keyword>
<reference evidence="2 3" key="1">
    <citation type="submission" date="2012-04" db="EMBL/GenBank/DDBJ databases">
        <title>Complete genome of Rhodanobacter sp. 2APBS1.</title>
        <authorList>
            <consortium name="US DOE Joint Genome Institute"/>
            <person name="Huntemann M."/>
            <person name="Wei C.-L."/>
            <person name="Han J."/>
            <person name="Detter J.C."/>
            <person name="Han C."/>
            <person name="Tapia R."/>
            <person name="Munk A.C.C."/>
            <person name="Chen A."/>
            <person name="Krypides N."/>
            <person name="Mavromatis K."/>
            <person name="Markowitz V."/>
            <person name="Szeto E."/>
            <person name="Ivanova N."/>
            <person name="Mikhailova N."/>
            <person name="Ovchinnikova G."/>
            <person name="Pagani I."/>
            <person name="Pati A."/>
            <person name="Goodwin L."/>
            <person name="Peters L."/>
            <person name="Pitluck S."/>
            <person name="Woyke T."/>
            <person name="Prakash O."/>
            <person name="Elkins J."/>
            <person name="Brown S."/>
            <person name="Palumbo A."/>
            <person name="Hemme C."/>
            <person name="Zhou J."/>
            <person name="Watson D."/>
            <person name="Jardine P."/>
            <person name="Kostka J."/>
            <person name="Green S."/>
        </authorList>
    </citation>
    <scope>NUCLEOTIDE SEQUENCE [LARGE SCALE GENOMIC DNA]</scope>
    <source>
        <strain evidence="2 3">2APBS1</strain>
    </source>
</reference>
<keyword evidence="3" id="KW-1185">Reference proteome</keyword>
<dbReference type="AlphaFoldDB" id="M4NHK5"/>
<dbReference type="KEGG" id="rhd:R2APBS1_2010"/>
<feature type="chain" id="PRO_5004056197" evidence="1">
    <location>
        <begin position="18"/>
        <end position="137"/>
    </location>
</feature>
<name>M4NHK5_9GAMM</name>
<protein>
    <submittedName>
        <fullName evidence="2">Type IV pilus biogenesis protein PilP</fullName>
    </submittedName>
</protein>
<dbReference type="InterPro" id="IPR022753">
    <property type="entry name" value="T4SS_pilus_biogen_PilP"/>
</dbReference>
<evidence type="ECO:0000256" key="1">
    <source>
        <dbReference type="SAM" id="SignalP"/>
    </source>
</evidence>
<dbReference type="STRING" id="666685.R2APBS1_2010"/>
<dbReference type="GeneID" id="72428743"/>
<dbReference type="RefSeq" id="WP_015447858.1">
    <property type="nucleotide sequence ID" value="NC_020541.1"/>
</dbReference>
<evidence type="ECO:0000313" key="2">
    <source>
        <dbReference type="EMBL" id="AGG89133.1"/>
    </source>
</evidence>
<accession>M4NHK5</accession>
<dbReference type="Proteomes" id="UP000011859">
    <property type="component" value="Chromosome"/>
</dbReference>
<sequence length="137" mass="13921" precursor="true">MRSTLIMLGLLSLPLFAAAQDAPKQTLSAIQSDTALLKAQAANNAAKRLAQGLPAEAAATAAGTPAAGPGAQPLPFADVASDAPVVLGVFGPTGHTYARIRMPDGTTVSATPGLLPGGRWRLLDLTSGVRLVRVRSK</sequence>
<dbReference type="EMBL" id="CP003470">
    <property type="protein sequence ID" value="AGG89133.1"/>
    <property type="molecule type" value="Genomic_DNA"/>
</dbReference>